<feature type="chain" id="PRO_5020667167" evidence="1">
    <location>
        <begin position="32"/>
        <end position="360"/>
    </location>
</feature>
<dbReference type="AlphaFoldDB" id="A0A4V5MLJ6"/>
<gene>
    <name evidence="3" type="ORF">FCH28_08425</name>
</gene>
<comment type="caution">
    <text evidence="3">The sequence shown here is derived from an EMBL/GenBank/DDBJ whole genome shotgun (WGS) entry which is preliminary data.</text>
</comment>
<evidence type="ECO:0000313" key="3">
    <source>
        <dbReference type="EMBL" id="TJZ57428.1"/>
    </source>
</evidence>
<dbReference type="SUPFAM" id="SSF53474">
    <property type="entry name" value="alpha/beta-Hydrolases"/>
    <property type="match status" value="1"/>
</dbReference>
<name>A0A4V5MLJ6_9ACTN</name>
<dbReference type="Gene3D" id="3.40.50.1820">
    <property type="entry name" value="alpha/beta hydrolase"/>
    <property type="match status" value="1"/>
</dbReference>
<dbReference type="InterPro" id="IPR029058">
    <property type="entry name" value="AB_hydrolase_fold"/>
</dbReference>
<dbReference type="GO" id="GO:0016787">
    <property type="term" value="F:hydrolase activity"/>
    <property type="evidence" value="ECO:0007669"/>
    <property type="project" value="UniProtKB-KW"/>
</dbReference>
<dbReference type="InterPro" id="IPR000073">
    <property type="entry name" value="AB_hydrolase_1"/>
</dbReference>
<reference evidence="3 4" key="1">
    <citation type="submission" date="2019-04" db="EMBL/GenBank/DDBJ databases">
        <title>Streptomyces piniterrae sp. nov., a heliquinomycin-producing actinomycete isolated from rhizosphere soil of Pinus yunnanensis.</title>
        <authorList>
            <person name="Zhuang X."/>
            <person name="Zhao J."/>
        </authorList>
    </citation>
    <scope>NUCLEOTIDE SEQUENCE [LARGE SCALE GENOMIC DNA]</scope>
    <source>
        <strain evidence="4">jys28</strain>
    </source>
</reference>
<dbReference type="Proteomes" id="UP000308697">
    <property type="component" value="Unassembled WGS sequence"/>
</dbReference>
<keyword evidence="3" id="KW-0378">Hydrolase</keyword>
<protein>
    <submittedName>
        <fullName evidence="3">Alpha/beta hydrolase</fullName>
    </submittedName>
</protein>
<proteinExistence type="predicted"/>
<dbReference type="OrthoDB" id="5524362at2"/>
<organism evidence="3 4">
    <name type="scientific">Streptomyces piniterrae</name>
    <dbReference type="NCBI Taxonomy" id="2571125"/>
    <lineage>
        <taxon>Bacteria</taxon>
        <taxon>Bacillati</taxon>
        <taxon>Actinomycetota</taxon>
        <taxon>Actinomycetes</taxon>
        <taxon>Kitasatosporales</taxon>
        <taxon>Streptomycetaceae</taxon>
        <taxon>Streptomyces</taxon>
    </lineage>
</organism>
<evidence type="ECO:0000313" key="4">
    <source>
        <dbReference type="Proteomes" id="UP000308697"/>
    </source>
</evidence>
<keyword evidence="4" id="KW-1185">Reference proteome</keyword>
<feature type="domain" description="AB hydrolase-1" evidence="2">
    <location>
        <begin position="67"/>
        <end position="326"/>
    </location>
</feature>
<dbReference type="Pfam" id="PF12697">
    <property type="entry name" value="Abhydrolase_6"/>
    <property type="match status" value="1"/>
</dbReference>
<sequence>MTRFRNSVRVRCVLGLAALLAVCVPSGAAQAAPASCQGADIPVTGVVSATMHGTLCVPAGGTADTVMVLVPGGTYNHTYWDFPYQPETYNFRQAMNGAGYATFVVDRLGTGASSRPPSILVTASVQAGAVHQVIQALRGGRIGGTDFRKVILGGHSLGSLISVIETGTYNDADAVVLTGITHRIVAQNLVDIFTSSLYPAALDPAFAGKTYDPGYLTTRPGTRGTDFYAPATTDPAVLATDEDTKDVFSAAEAADGLGVAALLPYSRQIQHPVLLAVGDQDRFFCDSLAGNCASAATLKAQEDPYFGSAACLHTYVQPGAGHDLNLATNTVPYQRAVRDWADTFVGTGPEPVTPPAKACV</sequence>
<keyword evidence="1" id="KW-0732">Signal</keyword>
<feature type="signal peptide" evidence="1">
    <location>
        <begin position="1"/>
        <end position="31"/>
    </location>
</feature>
<evidence type="ECO:0000256" key="1">
    <source>
        <dbReference type="SAM" id="SignalP"/>
    </source>
</evidence>
<evidence type="ECO:0000259" key="2">
    <source>
        <dbReference type="Pfam" id="PF12697"/>
    </source>
</evidence>
<accession>A0A4V5MLJ6</accession>
<dbReference type="EMBL" id="SUMB01000002">
    <property type="protein sequence ID" value="TJZ57428.1"/>
    <property type="molecule type" value="Genomic_DNA"/>
</dbReference>